<dbReference type="Pfam" id="PF07811">
    <property type="entry name" value="TadE"/>
    <property type="match status" value="1"/>
</dbReference>
<evidence type="ECO:0000259" key="2">
    <source>
        <dbReference type="Pfam" id="PF07811"/>
    </source>
</evidence>
<evidence type="ECO:0000313" key="3">
    <source>
        <dbReference type="EMBL" id="SFL17911.1"/>
    </source>
</evidence>
<keyword evidence="1" id="KW-1133">Transmembrane helix</keyword>
<dbReference type="InterPro" id="IPR012495">
    <property type="entry name" value="TadE-like_dom"/>
</dbReference>
<accession>A0A1I4FMZ0</accession>
<feature type="domain" description="TadE-like" evidence="2">
    <location>
        <begin position="13"/>
        <end position="55"/>
    </location>
</feature>
<organism evidence="3 4">
    <name type="scientific">Methylobacterium pseudosasicola</name>
    <dbReference type="NCBI Taxonomy" id="582667"/>
    <lineage>
        <taxon>Bacteria</taxon>
        <taxon>Pseudomonadati</taxon>
        <taxon>Pseudomonadota</taxon>
        <taxon>Alphaproteobacteria</taxon>
        <taxon>Hyphomicrobiales</taxon>
        <taxon>Methylobacteriaceae</taxon>
        <taxon>Methylobacterium</taxon>
    </lineage>
</organism>
<keyword evidence="4" id="KW-1185">Reference proteome</keyword>
<gene>
    <name evidence="3" type="ORF">SAMN05192568_1001381</name>
</gene>
<dbReference type="STRING" id="582667.SAMN05192568_1001381"/>
<keyword evidence="1" id="KW-0812">Transmembrane</keyword>
<reference evidence="4" key="1">
    <citation type="submission" date="2016-10" db="EMBL/GenBank/DDBJ databases">
        <authorList>
            <person name="Varghese N."/>
            <person name="Submissions S."/>
        </authorList>
    </citation>
    <scope>NUCLEOTIDE SEQUENCE [LARGE SCALE GENOMIC DNA]</scope>
    <source>
        <strain evidence="4">BL36</strain>
    </source>
</reference>
<proteinExistence type="predicted"/>
<dbReference type="AlphaFoldDB" id="A0A1I4FMZ0"/>
<evidence type="ECO:0000313" key="4">
    <source>
        <dbReference type="Proteomes" id="UP000199048"/>
    </source>
</evidence>
<keyword evidence="1" id="KW-0472">Membrane</keyword>
<protein>
    <submittedName>
        <fullName evidence="3">TadE-like protein</fullName>
    </submittedName>
</protein>
<name>A0A1I4FMZ0_9HYPH</name>
<dbReference type="EMBL" id="FOTK01000001">
    <property type="protein sequence ID" value="SFL17911.1"/>
    <property type="molecule type" value="Genomic_DNA"/>
</dbReference>
<feature type="transmembrane region" description="Helical" evidence="1">
    <location>
        <begin position="21"/>
        <end position="42"/>
    </location>
</feature>
<dbReference type="Proteomes" id="UP000199048">
    <property type="component" value="Unassembled WGS sequence"/>
</dbReference>
<sequence length="181" mass="19531">MFFMRHYVRDRKGAAAVEFALVAMLFILALLFVMTVATILFINQFLDYATTRAARQILTGAAQASALDQASFKASLCRNLPATLKCSNLVVNLYVVPTGSSSSGYYTYVKSDLSGLAIPPLTPGSGQYTLGTRGQYQYLLVIYPITFLPSAFASMLGGGATFNGAPAYLTISTAAFRNELF</sequence>
<evidence type="ECO:0000256" key="1">
    <source>
        <dbReference type="SAM" id="Phobius"/>
    </source>
</evidence>